<evidence type="ECO:0000256" key="5">
    <source>
        <dbReference type="ARBA" id="ARBA00023002"/>
    </source>
</evidence>
<keyword evidence="3 10" id="KW-0285">Flavoprotein</keyword>
<comment type="function">
    <text evidence="7">Involved in the assimilation of dimethylsulphoniopropionate (DMSP), an important compound in the fixation of carbon in marine phytoplankton, by mediating the conversion of 3-(methylthio)propanoyl-CoA (MMPA-CoA) to 3-(methylthio)acryloyl-CoA (MTA-CoA).</text>
</comment>
<evidence type="ECO:0000256" key="10">
    <source>
        <dbReference type="RuleBase" id="RU362125"/>
    </source>
</evidence>
<dbReference type="EMBL" id="FOCE01000008">
    <property type="protein sequence ID" value="SEN82435.1"/>
    <property type="molecule type" value="Genomic_DNA"/>
</dbReference>
<dbReference type="Gene3D" id="1.20.140.10">
    <property type="entry name" value="Butyryl-CoA Dehydrogenase, subunit A, domain 3"/>
    <property type="match status" value="1"/>
</dbReference>
<name>A0A1H8JPF4_9RHOB</name>
<feature type="domain" description="Acetyl-CoA dehydrogenase-like C-terminal" evidence="14">
    <location>
        <begin position="475"/>
        <end position="588"/>
    </location>
</feature>
<evidence type="ECO:0000259" key="14">
    <source>
        <dbReference type="Pfam" id="PF12806"/>
    </source>
</evidence>
<evidence type="ECO:0000256" key="4">
    <source>
        <dbReference type="ARBA" id="ARBA00022827"/>
    </source>
</evidence>
<dbReference type="GO" id="GO:0050660">
    <property type="term" value="F:flavin adenine dinucleotide binding"/>
    <property type="evidence" value="ECO:0007669"/>
    <property type="project" value="InterPro"/>
</dbReference>
<dbReference type="PANTHER" id="PTHR42803:SF1">
    <property type="entry name" value="BROAD-SPECIFICITY LINEAR ACYL-COA DEHYDROGENASE FADE5"/>
    <property type="match status" value="1"/>
</dbReference>
<dbReference type="Gene3D" id="1.10.540.10">
    <property type="entry name" value="Acyl-CoA dehydrogenase/oxidase, N-terminal domain"/>
    <property type="match status" value="1"/>
</dbReference>
<evidence type="ECO:0000259" key="13">
    <source>
        <dbReference type="Pfam" id="PF02771"/>
    </source>
</evidence>
<dbReference type="RefSeq" id="WP_091302342.1">
    <property type="nucleotide sequence ID" value="NZ_FOCE01000008.1"/>
</dbReference>
<dbReference type="GO" id="GO:0016627">
    <property type="term" value="F:oxidoreductase activity, acting on the CH-CH group of donors"/>
    <property type="evidence" value="ECO:0007669"/>
    <property type="project" value="InterPro"/>
</dbReference>
<evidence type="ECO:0000256" key="2">
    <source>
        <dbReference type="ARBA" id="ARBA00009347"/>
    </source>
</evidence>
<feature type="domain" description="Acyl-CoA dehydrogenase/oxidase C-terminal" evidence="11">
    <location>
        <begin position="283"/>
        <end position="445"/>
    </location>
</feature>
<feature type="domain" description="Acyl-CoA dehydrogenase/oxidase N-terminal" evidence="13">
    <location>
        <begin position="38"/>
        <end position="155"/>
    </location>
</feature>
<proteinExistence type="inferred from homology"/>
<dbReference type="PANTHER" id="PTHR42803">
    <property type="entry name" value="ACYL-COA DEHYDROGENASE"/>
    <property type="match status" value="1"/>
</dbReference>
<evidence type="ECO:0000256" key="9">
    <source>
        <dbReference type="ARBA" id="ARBA00069043"/>
    </source>
</evidence>
<dbReference type="InterPro" id="IPR009075">
    <property type="entry name" value="AcylCo_DH/oxidase_C"/>
</dbReference>
<comment type="similarity">
    <text evidence="2 10">Belongs to the acyl-CoA dehydrogenase family.</text>
</comment>
<evidence type="ECO:0000313" key="16">
    <source>
        <dbReference type="Proteomes" id="UP000198761"/>
    </source>
</evidence>
<evidence type="ECO:0000259" key="11">
    <source>
        <dbReference type="Pfam" id="PF00441"/>
    </source>
</evidence>
<organism evidence="15 16">
    <name type="scientific">Gemmobacter aquatilis</name>
    <dbReference type="NCBI Taxonomy" id="933059"/>
    <lineage>
        <taxon>Bacteria</taxon>
        <taxon>Pseudomonadati</taxon>
        <taxon>Pseudomonadota</taxon>
        <taxon>Alphaproteobacteria</taxon>
        <taxon>Rhodobacterales</taxon>
        <taxon>Paracoccaceae</taxon>
        <taxon>Gemmobacter</taxon>
    </lineage>
</organism>
<accession>A0A1H8JPF4</accession>
<dbReference type="InterPro" id="IPR025878">
    <property type="entry name" value="Acyl-CoA_dh-like_C_dom"/>
</dbReference>
<gene>
    <name evidence="15" type="ORF">SAMN04488103_10861</name>
</gene>
<evidence type="ECO:0000259" key="12">
    <source>
        <dbReference type="Pfam" id="PF02770"/>
    </source>
</evidence>
<feature type="domain" description="Acyl-CoA oxidase/dehydrogenase middle" evidence="12">
    <location>
        <begin position="161"/>
        <end position="268"/>
    </location>
</feature>
<reference evidence="15 16" key="1">
    <citation type="submission" date="2016-10" db="EMBL/GenBank/DDBJ databases">
        <authorList>
            <person name="de Groot N.N."/>
        </authorList>
    </citation>
    <scope>NUCLEOTIDE SEQUENCE [LARGE SCALE GENOMIC DNA]</scope>
    <source>
        <strain evidence="15 16">DSM 3857</strain>
    </source>
</reference>
<evidence type="ECO:0000256" key="1">
    <source>
        <dbReference type="ARBA" id="ARBA00001974"/>
    </source>
</evidence>
<dbReference type="InterPro" id="IPR006091">
    <property type="entry name" value="Acyl-CoA_Oxase/DH_mid-dom"/>
</dbReference>
<dbReference type="InterPro" id="IPR036250">
    <property type="entry name" value="AcylCo_DH-like_C"/>
</dbReference>
<dbReference type="Proteomes" id="UP000198761">
    <property type="component" value="Unassembled WGS sequence"/>
</dbReference>
<dbReference type="InterPro" id="IPR052166">
    <property type="entry name" value="Diverse_Acyl-CoA_DH"/>
</dbReference>
<dbReference type="Pfam" id="PF00441">
    <property type="entry name" value="Acyl-CoA_dh_1"/>
    <property type="match status" value="1"/>
</dbReference>
<dbReference type="FunFam" id="2.40.110.10:FF:000031">
    <property type="entry name" value="Acyl-CoA dehydrogenase, putative"/>
    <property type="match status" value="1"/>
</dbReference>
<dbReference type="Pfam" id="PF02771">
    <property type="entry name" value="Acyl-CoA_dh_N"/>
    <property type="match status" value="1"/>
</dbReference>
<evidence type="ECO:0000256" key="3">
    <source>
        <dbReference type="ARBA" id="ARBA00022630"/>
    </source>
</evidence>
<keyword evidence="4 10" id="KW-0274">FAD</keyword>
<dbReference type="SUPFAM" id="SSF56645">
    <property type="entry name" value="Acyl-CoA dehydrogenase NM domain-like"/>
    <property type="match status" value="1"/>
</dbReference>
<dbReference type="AlphaFoldDB" id="A0A1H8JPF4"/>
<dbReference type="InterPro" id="IPR013786">
    <property type="entry name" value="AcylCoA_DH/ox_N"/>
</dbReference>
<dbReference type="Gene3D" id="2.40.110.10">
    <property type="entry name" value="Butyryl-CoA Dehydrogenase, subunit A, domain 2"/>
    <property type="match status" value="1"/>
</dbReference>
<dbReference type="Pfam" id="PF02770">
    <property type="entry name" value="Acyl-CoA_dh_M"/>
    <property type="match status" value="1"/>
</dbReference>
<protein>
    <recommendedName>
        <fullName evidence="9">3-methylmercaptopropionyl-CoA dehydrogenase</fullName>
        <ecNumber evidence="8">1.3.99.41</ecNumber>
    </recommendedName>
</protein>
<dbReference type="Pfam" id="PF12806">
    <property type="entry name" value="Acyl-CoA_dh_C"/>
    <property type="match status" value="1"/>
</dbReference>
<dbReference type="STRING" id="933059.SAMN04488103_10861"/>
<keyword evidence="5 10" id="KW-0560">Oxidoreductase</keyword>
<dbReference type="InterPro" id="IPR037069">
    <property type="entry name" value="AcylCoA_DH/ox_N_sf"/>
</dbReference>
<dbReference type="EC" id="1.3.99.41" evidence="8"/>
<dbReference type="OrthoDB" id="9807883at2"/>
<comment type="catalytic activity">
    <reaction evidence="6">
        <text>3-(methylsulfanyl)propanoyl-CoA + oxidized [electron-transfer flavoprotein] + H(+) = 3-(methylsulfanyl)acryloyl-CoA + reduced [electron-transfer flavoprotein]</text>
        <dbReference type="Rhea" id="RHEA:52612"/>
        <dbReference type="Rhea" id="RHEA-COMP:10685"/>
        <dbReference type="Rhea" id="RHEA-COMP:10686"/>
        <dbReference type="ChEBI" id="CHEBI:15378"/>
        <dbReference type="ChEBI" id="CHEBI:57692"/>
        <dbReference type="ChEBI" id="CHEBI:58307"/>
        <dbReference type="ChEBI" id="CHEBI:82815"/>
        <dbReference type="ChEBI" id="CHEBI:84994"/>
        <dbReference type="EC" id="1.3.99.41"/>
    </reaction>
    <physiologicalReaction direction="left-to-right" evidence="6">
        <dbReference type="Rhea" id="RHEA:52613"/>
    </physiologicalReaction>
</comment>
<evidence type="ECO:0000313" key="15">
    <source>
        <dbReference type="EMBL" id="SEN82435.1"/>
    </source>
</evidence>
<dbReference type="InterPro" id="IPR046373">
    <property type="entry name" value="Acyl-CoA_Oxase/DH_mid-dom_sf"/>
</dbReference>
<comment type="cofactor">
    <cofactor evidence="1 10">
        <name>FAD</name>
        <dbReference type="ChEBI" id="CHEBI:57692"/>
    </cofactor>
</comment>
<evidence type="ECO:0000256" key="7">
    <source>
        <dbReference type="ARBA" id="ARBA00058683"/>
    </source>
</evidence>
<evidence type="ECO:0000256" key="6">
    <source>
        <dbReference type="ARBA" id="ARBA00051388"/>
    </source>
</evidence>
<sequence>MTYQAPLQDMLFVLEDLCDLSTLATLPGLEEASPETVAAILDEAAKFAGQVLAPLNWTGDQAGLGFADGAVTTPPGWKEAYATLVDMGWNSPTAAPDHGGMGLPAVVNACIQEMFNGANTAFQLCPLLTQGAIEAISHYASDDLKATYLDHLVAGRWTGTMNLTEPQAGSDLAAIRSKAVPQGDHYLISGQKIFITYGDHDMAENIVHLVLARLPDAPAGVKGISLFVVPKFLVNADGSLGAMNDLRCVSIEHKLGIHASPTCTLAFGDNGGATGYLVGAPHQGLPYMFAMMNSARLGVGLQGIGIGEHAGQVAATYAAGRKQGGAPGVEGSVAIAQHPDVRRMLGLIKARTQAARILAYRAAAAQDIASRCPDPSVAARAQRRLDLLIPVVKGWSTETGNLSASLGVQVHGGMGYIEETGAAQHLRDARITTIYEGTTGIQALDLVGRKVIRDNGTALAELVEDIRASRTRLCAAPGADFAALAAMLAQVIETLEAAGDWLLASARQNAQLPAAAASALLELFGICLGGWAMADAALAAAARQARGDAGTLPGRQMRLAAFYRTQVFPQAQALRVMATEGAETVLALTPEDLGAVA</sequence>
<dbReference type="SUPFAM" id="SSF47203">
    <property type="entry name" value="Acyl-CoA dehydrogenase C-terminal domain-like"/>
    <property type="match status" value="1"/>
</dbReference>
<keyword evidence="16" id="KW-1185">Reference proteome</keyword>
<dbReference type="InterPro" id="IPR009100">
    <property type="entry name" value="AcylCoA_DH/oxidase_NM_dom_sf"/>
</dbReference>
<evidence type="ECO:0000256" key="8">
    <source>
        <dbReference type="ARBA" id="ARBA00066694"/>
    </source>
</evidence>